<reference evidence="2 3" key="1">
    <citation type="submission" date="2011-05" db="EMBL/GenBank/DDBJ databases">
        <authorList>
            <person name="Muzny D."/>
            <person name="Qin X."/>
            <person name="Deng J."/>
            <person name="Jiang H."/>
            <person name="Liu Y."/>
            <person name="Qu J."/>
            <person name="Song X.-Z."/>
            <person name="Zhang L."/>
            <person name="Thornton R."/>
            <person name="Coyle M."/>
            <person name="Francisco L."/>
            <person name="Jackson L."/>
            <person name="Javaid M."/>
            <person name="Korchina V."/>
            <person name="Kovar C."/>
            <person name="Mata R."/>
            <person name="Mathew T."/>
            <person name="Ngo R."/>
            <person name="Nguyen L."/>
            <person name="Nguyen N."/>
            <person name="Okwuonu G."/>
            <person name="Ongeri F."/>
            <person name="Pham C."/>
            <person name="Simmons D."/>
            <person name="Wilczek-Boney K."/>
            <person name="Hale W."/>
            <person name="Jakkamsetti A."/>
            <person name="Pham P."/>
            <person name="Ruth R."/>
            <person name="San Lucas F."/>
            <person name="Warren J."/>
            <person name="Zhang J."/>
            <person name="Zhao Z."/>
            <person name="Zhou C."/>
            <person name="Zhu D."/>
            <person name="Lee S."/>
            <person name="Bess C."/>
            <person name="Blankenburg K."/>
            <person name="Forbes L."/>
            <person name="Fu Q."/>
            <person name="Gubbala S."/>
            <person name="Hirani K."/>
            <person name="Jayaseelan J.C."/>
            <person name="Lara F."/>
            <person name="Munidasa M."/>
            <person name="Palculict T."/>
            <person name="Patil S."/>
            <person name="Pu L.-L."/>
            <person name="Saada N."/>
            <person name="Tang L."/>
            <person name="Weissenberger G."/>
            <person name="Zhu Y."/>
            <person name="Hemphill L."/>
            <person name="Shang Y."/>
            <person name="Youmans B."/>
            <person name="Ayvaz T."/>
            <person name="Ross M."/>
            <person name="Santibanez J."/>
            <person name="Aqrawi P."/>
            <person name="Gross S."/>
            <person name="Joshi V."/>
            <person name="Fowler G."/>
            <person name="Nazareth L."/>
            <person name="Reid J."/>
            <person name="Worley K."/>
            <person name="Petrosino J."/>
            <person name="Highlander S."/>
            <person name="Gibbs R."/>
        </authorList>
    </citation>
    <scope>NUCLEOTIDE SEQUENCE [LARGE SCALE GENOMIC DNA]</scope>
    <source>
        <strain evidence="2 3">ATCC 51191</strain>
    </source>
</reference>
<keyword evidence="3" id="KW-1185">Reference proteome</keyword>
<evidence type="ECO:0000313" key="3">
    <source>
        <dbReference type="Proteomes" id="UP000005392"/>
    </source>
</evidence>
<dbReference type="SUPFAM" id="SSF53474">
    <property type="entry name" value="alpha/beta-Hydrolases"/>
    <property type="match status" value="1"/>
</dbReference>
<dbReference type="InterPro" id="IPR022742">
    <property type="entry name" value="Hydrolase_4"/>
</dbReference>
<dbReference type="STRING" id="76859.RN98_04850"/>
<proteinExistence type="predicted"/>
<evidence type="ECO:0000259" key="1">
    <source>
        <dbReference type="Pfam" id="PF12146"/>
    </source>
</evidence>
<accession>F9ELD9</accession>
<dbReference type="InterPro" id="IPR029058">
    <property type="entry name" value="AB_hydrolase_fold"/>
</dbReference>
<evidence type="ECO:0000313" key="2">
    <source>
        <dbReference type="EMBL" id="EGQ80229.1"/>
    </source>
</evidence>
<organism evidence="2 3">
    <name type="scientific">Fusobacterium animalis ATCC 51191</name>
    <dbReference type="NCBI Taxonomy" id="997347"/>
    <lineage>
        <taxon>Bacteria</taxon>
        <taxon>Fusobacteriati</taxon>
        <taxon>Fusobacteriota</taxon>
        <taxon>Fusobacteriia</taxon>
        <taxon>Fusobacteriales</taxon>
        <taxon>Fusobacteriaceae</taxon>
        <taxon>Fusobacterium</taxon>
    </lineage>
</organism>
<sequence>MEIKFFYRKWNFEKDKKTLIIIHRGHEHSERLNILTQDEKFLKYNIFAYDLRGHGYTKIKSSPNSMDYVRDLDSFVKYIKSEYQIKEEDIFIVANSIGGVILSAYVHDFAPNIAGMALLAPAFEIKLYIPFAKQLVTLLTKIKKMLKL</sequence>
<dbReference type="InterPro" id="IPR051044">
    <property type="entry name" value="MAG_DAG_Lipase"/>
</dbReference>
<comment type="caution">
    <text evidence="2">The sequence shown here is derived from an EMBL/GenBank/DDBJ whole genome shotgun (WGS) entry which is preliminary data.</text>
</comment>
<dbReference type="PANTHER" id="PTHR11614">
    <property type="entry name" value="PHOSPHOLIPASE-RELATED"/>
    <property type="match status" value="1"/>
</dbReference>
<dbReference type="PATRIC" id="fig|997347.4.peg.691"/>
<name>F9ELD9_9FUSO</name>
<dbReference type="Proteomes" id="UP000005392">
    <property type="component" value="Unassembled WGS sequence"/>
</dbReference>
<protein>
    <recommendedName>
        <fullName evidence="1">Serine aminopeptidase S33 domain-containing protein</fullName>
    </recommendedName>
</protein>
<dbReference type="Gene3D" id="3.40.50.1820">
    <property type="entry name" value="alpha/beta hydrolase"/>
    <property type="match status" value="1"/>
</dbReference>
<dbReference type="HOGENOM" id="CLU_026209_8_0_0"/>
<feature type="domain" description="Serine aminopeptidase S33" evidence="1">
    <location>
        <begin position="14"/>
        <end position="146"/>
    </location>
</feature>
<gene>
    <name evidence="2" type="ORF">HMPREF9094_0744</name>
</gene>
<dbReference type="EMBL" id="AFQD01000115">
    <property type="protein sequence ID" value="EGQ80229.1"/>
    <property type="molecule type" value="Genomic_DNA"/>
</dbReference>
<dbReference type="Pfam" id="PF12146">
    <property type="entry name" value="Hydrolase_4"/>
    <property type="match status" value="1"/>
</dbReference>
<dbReference type="AlphaFoldDB" id="F9ELD9"/>